<dbReference type="SUPFAM" id="SSF46785">
    <property type="entry name" value="Winged helix' DNA-binding domain"/>
    <property type="match status" value="1"/>
</dbReference>
<gene>
    <name evidence="6" type="ORF">GGR20_002232</name>
</gene>
<dbReference type="InterPro" id="IPR036388">
    <property type="entry name" value="WH-like_DNA-bd_sf"/>
</dbReference>
<organism evidence="6 7">
    <name type="scientific">Devosia subaequoris</name>
    <dbReference type="NCBI Taxonomy" id="395930"/>
    <lineage>
        <taxon>Bacteria</taxon>
        <taxon>Pseudomonadati</taxon>
        <taxon>Pseudomonadota</taxon>
        <taxon>Alphaproteobacteria</taxon>
        <taxon>Hyphomicrobiales</taxon>
        <taxon>Devosiaceae</taxon>
        <taxon>Devosia</taxon>
    </lineage>
</organism>
<dbReference type="GO" id="GO:0003700">
    <property type="term" value="F:DNA-binding transcription factor activity"/>
    <property type="evidence" value="ECO:0007669"/>
    <property type="project" value="InterPro"/>
</dbReference>
<dbReference type="PANTHER" id="PTHR30346:SF28">
    <property type="entry name" value="HTH-TYPE TRANSCRIPTIONAL REGULATOR CYNR"/>
    <property type="match status" value="1"/>
</dbReference>
<dbReference type="SUPFAM" id="SSF53850">
    <property type="entry name" value="Periplasmic binding protein-like II"/>
    <property type="match status" value="1"/>
</dbReference>
<comment type="caution">
    <text evidence="6">The sequence shown here is derived from an EMBL/GenBank/DDBJ whole genome shotgun (WGS) entry which is preliminary data.</text>
</comment>
<comment type="similarity">
    <text evidence="1">Belongs to the LysR transcriptional regulatory family.</text>
</comment>
<name>A0A7W6NBH9_9HYPH</name>
<dbReference type="GO" id="GO:0032993">
    <property type="term" value="C:protein-DNA complex"/>
    <property type="evidence" value="ECO:0007669"/>
    <property type="project" value="TreeGrafter"/>
</dbReference>
<protein>
    <submittedName>
        <fullName evidence="6">DNA-binding transcriptional LysR family regulator</fullName>
    </submittedName>
</protein>
<evidence type="ECO:0000313" key="7">
    <source>
        <dbReference type="Proteomes" id="UP000547011"/>
    </source>
</evidence>
<dbReference type="InterPro" id="IPR036390">
    <property type="entry name" value="WH_DNA-bd_sf"/>
</dbReference>
<dbReference type="PROSITE" id="PS50931">
    <property type="entry name" value="HTH_LYSR"/>
    <property type="match status" value="1"/>
</dbReference>
<dbReference type="Gene3D" id="1.10.10.10">
    <property type="entry name" value="Winged helix-like DNA-binding domain superfamily/Winged helix DNA-binding domain"/>
    <property type="match status" value="1"/>
</dbReference>
<keyword evidence="4" id="KW-0804">Transcription</keyword>
<dbReference type="RefSeq" id="WP_183311301.1">
    <property type="nucleotide sequence ID" value="NZ_JACIEW010000005.1"/>
</dbReference>
<dbReference type="AlphaFoldDB" id="A0A7W6NBH9"/>
<evidence type="ECO:0000259" key="5">
    <source>
        <dbReference type="PROSITE" id="PS50931"/>
    </source>
</evidence>
<evidence type="ECO:0000256" key="1">
    <source>
        <dbReference type="ARBA" id="ARBA00009437"/>
    </source>
</evidence>
<proteinExistence type="inferred from homology"/>
<evidence type="ECO:0000256" key="4">
    <source>
        <dbReference type="ARBA" id="ARBA00023163"/>
    </source>
</evidence>
<dbReference type="Proteomes" id="UP000547011">
    <property type="component" value="Unassembled WGS sequence"/>
</dbReference>
<evidence type="ECO:0000256" key="3">
    <source>
        <dbReference type="ARBA" id="ARBA00023125"/>
    </source>
</evidence>
<dbReference type="PANTHER" id="PTHR30346">
    <property type="entry name" value="TRANSCRIPTIONAL DUAL REGULATOR HCAR-RELATED"/>
    <property type="match status" value="1"/>
</dbReference>
<dbReference type="PRINTS" id="PR00039">
    <property type="entry name" value="HTHLYSR"/>
</dbReference>
<evidence type="ECO:0000256" key="2">
    <source>
        <dbReference type="ARBA" id="ARBA00023015"/>
    </source>
</evidence>
<dbReference type="Pfam" id="PF00126">
    <property type="entry name" value="HTH_1"/>
    <property type="match status" value="1"/>
</dbReference>
<keyword evidence="7" id="KW-1185">Reference proteome</keyword>
<dbReference type="CDD" id="cd05466">
    <property type="entry name" value="PBP2_LTTR_substrate"/>
    <property type="match status" value="1"/>
</dbReference>
<dbReference type="InterPro" id="IPR005119">
    <property type="entry name" value="LysR_subst-bd"/>
</dbReference>
<feature type="domain" description="HTH lysR-type" evidence="5">
    <location>
        <begin position="38"/>
        <end position="95"/>
    </location>
</feature>
<dbReference type="EMBL" id="JACIEW010000005">
    <property type="protein sequence ID" value="MBB4052584.1"/>
    <property type="molecule type" value="Genomic_DNA"/>
</dbReference>
<dbReference type="GO" id="GO:0003677">
    <property type="term" value="F:DNA binding"/>
    <property type="evidence" value="ECO:0007669"/>
    <property type="project" value="UniProtKB-KW"/>
</dbReference>
<dbReference type="Gene3D" id="3.40.190.290">
    <property type="match status" value="1"/>
</dbReference>
<keyword evidence="2" id="KW-0805">Transcription regulation</keyword>
<accession>A0A7W6NBH9</accession>
<dbReference type="InterPro" id="IPR000847">
    <property type="entry name" value="LysR_HTH_N"/>
</dbReference>
<reference evidence="6 7" key="1">
    <citation type="submission" date="2020-08" db="EMBL/GenBank/DDBJ databases">
        <title>Genomic Encyclopedia of Type Strains, Phase IV (KMG-IV): sequencing the most valuable type-strain genomes for metagenomic binning, comparative biology and taxonomic classification.</title>
        <authorList>
            <person name="Goeker M."/>
        </authorList>
    </citation>
    <scope>NUCLEOTIDE SEQUENCE [LARGE SCALE GENOMIC DNA]</scope>
    <source>
        <strain evidence="6 7">DSM 23447</strain>
    </source>
</reference>
<dbReference type="Pfam" id="PF03466">
    <property type="entry name" value="LysR_substrate"/>
    <property type="match status" value="1"/>
</dbReference>
<keyword evidence="3 6" id="KW-0238">DNA-binding</keyword>
<sequence length="334" mass="36176">MDLAFTLEANRLAPLIAEAARLACGLYAAEANPFASTVRLQALGRFVEVAERGSIRQAARALMLGQPRLSRQLAHLETALGHTLLKRGTGGTVLTETGLRLREDCGRLLQLWGQISRTSEDRFRRAQATVRLGSIMPLGYESEIARQLAKLTANWAVSRPKQPLFISSNTAEELLRGLTNGTFDVVLLDTEKLPEDLEGAPIAASGLAVVGAKGSDIAVALRNQPIALPSPRSGLRLRIDTVLDMTFNDTERDQLSLLEIDSIPVILNLVLHYGFASVLPLASVAAIRPALHSIPLPSAFDMQYWLCWLRSAGRSAAGMAVLDTIERATMPAPQ</sequence>
<evidence type="ECO:0000313" key="6">
    <source>
        <dbReference type="EMBL" id="MBB4052584.1"/>
    </source>
</evidence>